<dbReference type="STRING" id="362257.SVTN_23615"/>
<sequence length="115" mass="11303">MRGFGAGVPVEDVGVGVAADGAGDDGFPSVVGVELGAEVRGAAELGAGPVPVPVPAPDASGVQPAASATAAAARTTLRTTDEYRFIAAPRGVSCVRRDASRARAVAHLGNGVRIL</sequence>
<protein>
    <submittedName>
        <fullName evidence="1">Uncharacterized protein</fullName>
    </submittedName>
</protein>
<keyword evidence="2" id="KW-1185">Reference proteome</keyword>
<dbReference type="EMBL" id="CP010407">
    <property type="protein sequence ID" value="AJF66921.1"/>
    <property type="molecule type" value="Genomic_DNA"/>
</dbReference>
<name>A0A0B5I2X1_9ACTN</name>
<evidence type="ECO:0000313" key="2">
    <source>
        <dbReference type="Proteomes" id="UP000031774"/>
    </source>
</evidence>
<reference evidence="1 2" key="1">
    <citation type="submission" date="2014-12" db="EMBL/GenBank/DDBJ databases">
        <title>Complete genome sequence of Streptomyces vietnamensis strain GIMV4.0001, a genetic manipulable producer of the benzoisochromanequinone antibiotic granaticin.</title>
        <authorList>
            <person name="Deng M.R."/>
            <person name="Guo J."/>
            <person name="Ma L.Y."/>
            <person name="Feng G.D."/>
            <person name="Mo C.Y."/>
            <person name="Zhu H.H."/>
        </authorList>
    </citation>
    <scope>NUCLEOTIDE SEQUENCE [LARGE SCALE GENOMIC DNA]</scope>
    <source>
        <strain evidence="2">GIMV4.0001</strain>
    </source>
</reference>
<accession>A0A0B5I2X1</accession>
<organism evidence="1 2">
    <name type="scientific">Streptomyces vietnamensis</name>
    <dbReference type="NCBI Taxonomy" id="362257"/>
    <lineage>
        <taxon>Bacteria</taxon>
        <taxon>Bacillati</taxon>
        <taxon>Actinomycetota</taxon>
        <taxon>Actinomycetes</taxon>
        <taxon>Kitasatosporales</taxon>
        <taxon>Streptomycetaceae</taxon>
        <taxon>Streptomyces</taxon>
    </lineage>
</organism>
<gene>
    <name evidence="1" type="ORF">SVTN_23615</name>
</gene>
<dbReference type="KEGG" id="svt:SVTN_23615"/>
<dbReference type="AlphaFoldDB" id="A0A0B5I2X1"/>
<dbReference type="Proteomes" id="UP000031774">
    <property type="component" value="Chromosome"/>
</dbReference>
<evidence type="ECO:0000313" key="1">
    <source>
        <dbReference type="EMBL" id="AJF66921.1"/>
    </source>
</evidence>
<dbReference type="HOGENOM" id="CLU_2107710_0_0_11"/>
<proteinExistence type="predicted"/>